<comment type="caution">
    <text evidence="2">The sequence shown here is derived from an EMBL/GenBank/DDBJ whole genome shotgun (WGS) entry which is preliminary data.</text>
</comment>
<organism evidence="2 3">
    <name type="scientific">Funneliformis caledonium</name>
    <dbReference type="NCBI Taxonomy" id="1117310"/>
    <lineage>
        <taxon>Eukaryota</taxon>
        <taxon>Fungi</taxon>
        <taxon>Fungi incertae sedis</taxon>
        <taxon>Mucoromycota</taxon>
        <taxon>Glomeromycotina</taxon>
        <taxon>Glomeromycetes</taxon>
        <taxon>Glomerales</taxon>
        <taxon>Glomeraceae</taxon>
        <taxon>Funneliformis</taxon>
    </lineage>
</organism>
<dbReference type="EMBL" id="CAJVPQ010002555">
    <property type="protein sequence ID" value="CAG8601357.1"/>
    <property type="molecule type" value="Genomic_DNA"/>
</dbReference>
<proteinExistence type="predicted"/>
<protein>
    <submittedName>
        <fullName evidence="2">12819_t:CDS:1</fullName>
    </submittedName>
</protein>
<evidence type="ECO:0000313" key="2">
    <source>
        <dbReference type="EMBL" id="CAG8601357.1"/>
    </source>
</evidence>
<gene>
    <name evidence="2" type="ORF">FCALED_LOCUS8606</name>
</gene>
<reference evidence="2" key="1">
    <citation type="submission" date="2021-06" db="EMBL/GenBank/DDBJ databases">
        <authorList>
            <person name="Kallberg Y."/>
            <person name="Tangrot J."/>
            <person name="Rosling A."/>
        </authorList>
    </citation>
    <scope>NUCLEOTIDE SEQUENCE</scope>
    <source>
        <strain evidence="2">UK204</strain>
    </source>
</reference>
<feature type="region of interest" description="Disordered" evidence="1">
    <location>
        <begin position="19"/>
        <end position="53"/>
    </location>
</feature>
<keyword evidence="3" id="KW-1185">Reference proteome</keyword>
<evidence type="ECO:0000256" key="1">
    <source>
        <dbReference type="SAM" id="MobiDB-lite"/>
    </source>
</evidence>
<accession>A0A9N9GEA2</accession>
<feature type="non-terminal residue" evidence="2">
    <location>
        <position position="96"/>
    </location>
</feature>
<dbReference type="Proteomes" id="UP000789570">
    <property type="component" value="Unassembled WGS sequence"/>
</dbReference>
<dbReference type="OrthoDB" id="2449710at2759"/>
<feature type="compositionally biased region" description="Polar residues" evidence="1">
    <location>
        <begin position="19"/>
        <end position="37"/>
    </location>
</feature>
<dbReference type="AlphaFoldDB" id="A0A9N9GEA2"/>
<evidence type="ECO:0000313" key="3">
    <source>
        <dbReference type="Proteomes" id="UP000789570"/>
    </source>
</evidence>
<name>A0A9N9GEA2_9GLOM</name>
<sequence>MDGEESSAYILRLDSSKNLANSSESASIPQESGPSNRQTKRKLSTAQDMHMDISIPDEITETKTTLEYDNQNDLCESIPGLYRLLDLCKDEGSNGL</sequence>